<dbReference type="Proteomes" id="UP001652445">
    <property type="component" value="Unassembled WGS sequence"/>
</dbReference>
<comment type="caution">
    <text evidence="2">The sequence shown here is derived from an EMBL/GenBank/DDBJ whole genome shotgun (WGS) entry which is preliminary data.</text>
</comment>
<evidence type="ECO:0000313" key="2">
    <source>
        <dbReference type="EMBL" id="MCU6794227.1"/>
    </source>
</evidence>
<organism evidence="2 3">
    <name type="scientific">Paenibacillus baimaensis</name>
    <dbReference type="NCBI Taxonomy" id="2982185"/>
    <lineage>
        <taxon>Bacteria</taxon>
        <taxon>Bacillati</taxon>
        <taxon>Bacillota</taxon>
        <taxon>Bacilli</taxon>
        <taxon>Bacillales</taxon>
        <taxon>Paenibacillaceae</taxon>
        <taxon>Paenibacillus</taxon>
    </lineage>
</organism>
<dbReference type="InterPro" id="IPR001555">
    <property type="entry name" value="GART_AS"/>
</dbReference>
<evidence type="ECO:0000313" key="3">
    <source>
        <dbReference type="Proteomes" id="UP001652445"/>
    </source>
</evidence>
<accession>A0ABT2UHZ0</accession>
<reference evidence="2 3" key="1">
    <citation type="submission" date="2022-09" db="EMBL/GenBank/DDBJ databases">
        <authorList>
            <person name="Han X.L."/>
            <person name="Wang Q."/>
            <person name="Lu T."/>
        </authorList>
    </citation>
    <scope>NUCLEOTIDE SEQUENCE [LARGE SCALE GENOMIC DNA]</scope>
    <source>
        <strain evidence="2 3">WQ 127069</strain>
    </source>
</reference>
<dbReference type="SUPFAM" id="SSF53328">
    <property type="entry name" value="Formyltransferase"/>
    <property type="match status" value="1"/>
</dbReference>
<dbReference type="RefSeq" id="WP_262685407.1">
    <property type="nucleotide sequence ID" value="NZ_JAOQIO010000077.1"/>
</dbReference>
<name>A0ABT2UHZ0_9BACL</name>
<dbReference type="CDD" id="cd08369">
    <property type="entry name" value="FMT_core"/>
    <property type="match status" value="1"/>
</dbReference>
<feature type="domain" description="Formyl transferase N-terminal" evidence="1">
    <location>
        <begin position="70"/>
        <end position="175"/>
    </location>
</feature>
<dbReference type="InterPro" id="IPR036477">
    <property type="entry name" value="Formyl_transf_N_sf"/>
</dbReference>
<protein>
    <submittedName>
        <fullName evidence="2">Formyltransferase family protein</fullName>
    </submittedName>
</protein>
<dbReference type="Pfam" id="PF00551">
    <property type="entry name" value="Formyl_trans_N"/>
    <property type="match status" value="1"/>
</dbReference>
<sequence>MQAKVRWKLVLFGSMGVAVDCLKWLLSEDKFEVIGVVCTRKPRSAWRIAVDDQDMQEAAVRWGVPLLTMDDVLELEADIGLSVRFHEILRPKHLERFLLGVVNLHGAPLPDMRGSMCDAAAIIEGRSEFGTSLHWMDKGIDTGPILAVRRFPINAADTVYELFQQSNQLGLELIKETLVHIAMGKLRGTSQQDYMNQTGIQAATYYAEQVLTYKLLSAKLSSEEVKRRIRAFQFPGHVPARFMSDQETAALHFKQADS</sequence>
<dbReference type="PANTHER" id="PTHR11138:SF5">
    <property type="entry name" value="METHIONYL-TRNA FORMYLTRANSFERASE, MITOCHONDRIAL"/>
    <property type="match status" value="1"/>
</dbReference>
<keyword evidence="3" id="KW-1185">Reference proteome</keyword>
<dbReference type="PANTHER" id="PTHR11138">
    <property type="entry name" value="METHIONYL-TRNA FORMYLTRANSFERASE"/>
    <property type="match status" value="1"/>
</dbReference>
<evidence type="ECO:0000259" key="1">
    <source>
        <dbReference type="Pfam" id="PF00551"/>
    </source>
</evidence>
<dbReference type="InterPro" id="IPR002376">
    <property type="entry name" value="Formyl_transf_N"/>
</dbReference>
<proteinExistence type="predicted"/>
<dbReference type="PROSITE" id="PS00373">
    <property type="entry name" value="GART"/>
    <property type="match status" value="1"/>
</dbReference>
<dbReference type="EMBL" id="JAOQIO010000077">
    <property type="protein sequence ID" value="MCU6794227.1"/>
    <property type="molecule type" value="Genomic_DNA"/>
</dbReference>
<gene>
    <name evidence="2" type="ORF">OB236_19150</name>
</gene>
<dbReference type="Gene3D" id="3.40.50.12230">
    <property type="match status" value="1"/>
</dbReference>